<name>A0A9W9GCP6_9EURO</name>
<protein>
    <submittedName>
        <fullName evidence="2">Uncharacterized protein</fullName>
    </submittedName>
</protein>
<dbReference type="OrthoDB" id="10589552at2759"/>
<reference evidence="2" key="2">
    <citation type="journal article" date="2023" name="IMA Fungus">
        <title>Comparative genomic study of the Penicillium genus elucidates a diverse pangenome and 15 lateral gene transfer events.</title>
        <authorList>
            <person name="Petersen C."/>
            <person name="Sorensen T."/>
            <person name="Nielsen M.R."/>
            <person name="Sondergaard T.E."/>
            <person name="Sorensen J.L."/>
            <person name="Fitzpatrick D.A."/>
            <person name="Frisvad J.C."/>
            <person name="Nielsen K.L."/>
        </authorList>
    </citation>
    <scope>NUCLEOTIDE SEQUENCE</scope>
    <source>
        <strain evidence="2">IBT 30069</strain>
    </source>
</reference>
<feature type="compositionally biased region" description="Basic and acidic residues" evidence="1">
    <location>
        <begin position="54"/>
        <end position="66"/>
    </location>
</feature>
<gene>
    <name evidence="2" type="ORF">N7456_000715</name>
</gene>
<dbReference type="EMBL" id="JAPQKH010000001">
    <property type="protein sequence ID" value="KAJ5116367.1"/>
    <property type="molecule type" value="Genomic_DNA"/>
</dbReference>
<keyword evidence="3" id="KW-1185">Reference proteome</keyword>
<sequence length="185" mass="21062">MDMQDEEERLQDYNDQQLDNLSRGLRGLHYSWGGILLPASSSCSYQTQHEYRSDYSSDSESCKDDTMQDCQPRQGDSIISDDSDLLQHLTQNRCGYHSNNNGPNYTGYTSAGKAMGLDHEDIPNLNETPYLMNLVEMPQESHDSLIEPVFCQGGSQEQTNEYGLTRLQMARLDQIVLFNKLHNDP</sequence>
<feature type="region of interest" description="Disordered" evidence="1">
    <location>
        <begin position="54"/>
        <end position="79"/>
    </location>
</feature>
<dbReference type="Proteomes" id="UP001149165">
    <property type="component" value="Unassembled WGS sequence"/>
</dbReference>
<organism evidence="2 3">
    <name type="scientific">Penicillium angulare</name>
    <dbReference type="NCBI Taxonomy" id="116970"/>
    <lineage>
        <taxon>Eukaryota</taxon>
        <taxon>Fungi</taxon>
        <taxon>Dikarya</taxon>
        <taxon>Ascomycota</taxon>
        <taxon>Pezizomycotina</taxon>
        <taxon>Eurotiomycetes</taxon>
        <taxon>Eurotiomycetidae</taxon>
        <taxon>Eurotiales</taxon>
        <taxon>Aspergillaceae</taxon>
        <taxon>Penicillium</taxon>
    </lineage>
</organism>
<dbReference type="AlphaFoldDB" id="A0A9W9GCP6"/>
<reference evidence="2" key="1">
    <citation type="submission" date="2022-11" db="EMBL/GenBank/DDBJ databases">
        <authorList>
            <person name="Petersen C."/>
        </authorList>
    </citation>
    <scope>NUCLEOTIDE SEQUENCE</scope>
    <source>
        <strain evidence="2">IBT 30069</strain>
    </source>
</reference>
<proteinExistence type="predicted"/>
<evidence type="ECO:0000313" key="3">
    <source>
        <dbReference type="Proteomes" id="UP001149165"/>
    </source>
</evidence>
<comment type="caution">
    <text evidence="2">The sequence shown here is derived from an EMBL/GenBank/DDBJ whole genome shotgun (WGS) entry which is preliminary data.</text>
</comment>
<evidence type="ECO:0000256" key="1">
    <source>
        <dbReference type="SAM" id="MobiDB-lite"/>
    </source>
</evidence>
<evidence type="ECO:0000313" key="2">
    <source>
        <dbReference type="EMBL" id="KAJ5116367.1"/>
    </source>
</evidence>
<accession>A0A9W9GCP6</accession>